<dbReference type="Pfam" id="PF00285">
    <property type="entry name" value="Citrate_synt"/>
    <property type="match status" value="1"/>
</dbReference>
<dbReference type="InterPro" id="IPR002020">
    <property type="entry name" value="Citrate_synthase"/>
</dbReference>
<dbReference type="PANTHER" id="PTHR11739:SF4">
    <property type="entry name" value="CITRATE SYNTHASE, PEROXISOMAL"/>
    <property type="match status" value="1"/>
</dbReference>
<organism evidence="3">
    <name type="scientific">Thermosulfidibacter takaii</name>
    <dbReference type="NCBI Taxonomy" id="412593"/>
    <lineage>
        <taxon>Bacteria</taxon>
        <taxon>Pseudomonadati</taxon>
        <taxon>Thermosulfidibacterota</taxon>
        <taxon>Thermosulfidibacteria</taxon>
        <taxon>Thermosulfidibacterales</taxon>
        <taxon>Thermosulfidibacteraceae</taxon>
    </lineage>
</organism>
<dbReference type="SUPFAM" id="SSF48256">
    <property type="entry name" value="Citrate synthase"/>
    <property type="match status" value="1"/>
</dbReference>
<dbReference type="EC" id="2.3.3.1" evidence="3"/>
<dbReference type="GO" id="GO:0006099">
    <property type="term" value="P:tricarboxylic acid cycle"/>
    <property type="evidence" value="ECO:0007669"/>
    <property type="project" value="TreeGrafter"/>
</dbReference>
<dbReference type="GO" id="GO:0036440">
    <property type="term" value="F:citrate synthase activity"/>
    <property type="evidence" value="ECO:0007669"/>
    <property type="project" value="UniProtKB-EC"/>
</dbReference>
<comment type="similarity">
    <text evidence="1">Belongs to the citrate synthase family.</text>
</comment>
<dbReference type="Gene3D" id="1.10.580.10">
    <property type="entry name" value="Citrate Synthase, domain 1"/>
    <property type="match status" value="1"/>
</dbReference>
<dbReference type="AlphaFoldDB" id="A0A7C0Y8K1"/>
<keyword evidence="3" id="KW-0012">Acyltransferase</keyword>
<dbReference type="PANTHER" id="PTHR11739">
    <property type="entry name" value="CITRATE SYNTHASE"/>
    <property type="match status" value="1"/>
</dbReference>
<reference evidence="3" key="1">
    <citation type="journal article" date="2020" name="mSystems">
        <title>Genome- and Community-Level Interaction Insights into Carbon Utilization and Element Cycling Functions of Hydrothermarchaeota in Hydrothermal Sediment.</title>
        <authorList>
            <person name="Zhou Z."/>
            <person name="Liu Y."/>
            <person name="Xu W."/>
            <person name="Pan J."/>
            <person name="Luo Z.H."/>
            <person name="Li M."/>
        </authorList>
    </citation>
    <scope>NUCLEOTIDE SEQUENCE [LARGE SCALE GENOMIC DNA]</scope>
    <source>
        <strain evidence="3">HyVt-115</strain>
    </source>
</reference>
<accession>A0A7C0Y8K1</accession>
<evidence type="ECO:0000256" key="1">
    <source>
        <dbReference type="ARBA" id="ARBA00010566"/>
    </source>
</evidence>
<keyword evidence="2 3" id="KW-0808">Transferase</keyword>
<evidence type="ECO:0000313" key="3">
    <source>
        <dbReference type="EMBL" id="HDD53485.1"/>
    </source>
</evidence>
<dbReference type="InterPro" id="IPR016142">
    <property type="entry name" value="Citrate_synth-like_lrg_a-sub"/>
</dbReference>
<name>A0A7C0Y8K1_9BACT</name>
<feature type="non-terminal residue" evidence="3">
    <location>
        <position position="131"/>
    </location>
</feature>
<dbReference type="Proteomes" id="UP000885690">
    <property type="component" value="Unassembled WGS sequence"/>
</dbReference>
<evidence type="ECO:0000256" key="2">
    <source>
        <dbReference type="ARBA" id="ARBA00022679"/>
    </source>
</evidence>
<dbReference type="GO" id="GO:0005975">
    <property type="term" value="P:carbohydrate metabolic process"/>
    <property type="evidence" value="ECO:0007669"/>
    <property type="project" value="TreeGrafter"/>
</dbReference>
<sequence>MSKLKEKLASKIPAARERYRKLVKEFGGVVIDQVTVAQVAGGMRGIKSLLTDISYLDPYEGIRFRGYTIPEVLEKLPKRDGAEVPMVGGFYYLLLTGDIPTMEEAEEVEAEWKARGQVPEYVYDVLRAQPR</sequence>
<protein>
    <submittedName>
        <fullName evidence="3">Citrate (Si)-synthase</fullName>
        <ecNumber evidence="3">2.3.3.1</ecNumber>
    </submittedName>
</protein>
<dbReference type="EMBL" id="DQWS01000199">
    <property type="protein sequence ID" value="HDD53485.1"/>
    <property type="molecule type" value="Genomic_DNA"/>
</dbReference>
<dbReference type="InterPro" id="IPR036969">
    <property type="entry name" value="Citrate_synthase_sf"/>
</dbReference>
<gene>
    <name evidence="3" type="ORF">ENF32_05395</name>
</gene>
<comment type="caution">
    <text evidence="3">The sequence shown here is derived from an EMBL/GenBank/DDBJ whole genome shotgun (WGS) entry which is preliminary data.</text>
</comment>
<proteinExistence type="inferred from homology"/>